<keyword evidence="3" id="KW-1185">Reference proteome</keyword>
<dbReference type="AlphaFoldDB" id="A0AAD6L7P9"/>
<evidence type="ECO:0000313" key="3">
    <source>
        <dbReference type="Proteomes" id="UP001164929"/>
    </source>
</evidence>
<feature type="region of interest" description="Disordered" evidence="1">
    <location>
        <begin position="343"/>
        <end position="394"/>
    </location>
</feature>
<gene>
    <name evidence="2" type="ORF">NC653_040667</name>
</gene>
<name>A0AAD6L7P9_9ROSI</name>
<evidence type="ECO:0000256" key="1">
    <source>
        <dbReference type="SAM" id="MobiDB-lite"/>
    </source>
</evidence>
<evidence type="ECO:0000313" key="2">
    <source>
        <dbReference type="EMBL" id="KAJ6951328.1"/>
    </source>
</evidence>
<organism evidence="2 3">
    <name type="scientific">Populus alba x Populus x berolinensis</name>
    <dbReference type="NCBI Taxonomy" id="444605"/>
    <lineage>
        <taxon>Eukaryota</taxon>
        <taxon>Viridiplantae</taxon>
        <taxon>Streptophyta</taxon>
        <taxon>Embryophyta</taxon>
        <taxon>Tracheophyta</taxon>
        <taxon>Spermatophyta</taxon>
        <taxon>Magnoliopsida</taxon>
        <taxon>eudicotyledons</taxon>
        <taxon>Gunneridae</taxon>
        <taxon>Pentapetalae</taxon>
        <taxon>rosids</taxon>
        <taxon>fabids</taxon>
        <taxon>Malpighiales</taxon>
        <taxon>Salicaceae</taxon>
        <taxon>Saliceae</taxon>
        <taxon>Populus</taxon>
    </lineage>
</organism>
<proteinExistence type="predicted"/>
<reference evidence="2" key="1">
    <citation type="journal article" date="2023" name="Mol. Ecol. Resour.">
        <title>Chromosome-level genome assembly of a triploid poplar Populus alba 'Berolinensis'.</title>
        <authorList>
            <person name="Chen S."/>
            <person name="Yu Y."/>
            <person name="Wang X."/>
            <person name="Wang S."/>
            <person name="Zhang T."/>
            <person name="Zhou Y."/>
            <person name="He R."/>
            <person name="Meng N."/>
            <person name="Wang Y."/>
            <person name="Liu W."/>
            <person name="Liu Z."/>
            <person name="Liu J."/>
            <person name="Guo Q."/>
            <person name="Huang H."/>
            <person name="Sederoff R.R."/>
            <person name="Wang G."/>
            <person name="Qu G."/>
            <person name="Chen S."/>
        </authorList>
    </citation>
    <scope>NUCLEOTIDE SEQUENCE</scope>
    <source>
        <strain evidence="2">SC-2020</strain>
    </source>
</reference>
<dbReference type="EMBL" id="JAQIZT010000019">
    <property type="protein sequence ID" value="KAJ6951328.1"/>
    <property type="molecule type" value="Genomic_DNA"/>
</dbReference>
<feature type="region of interest" description="Disordered" evidence="1">
    <location>
        <begin position="277"/>
        <end position="306"/>
    </location>
</feature>
<feature type="compositionally biased region" description="Low complexity" evidence="1">
    <location>
        <begin position="372"/>
        <end position="381"/>
    </location>
</feature>
<dbReference type="Proteomes" id="UP001164929">
    <property type="component" value="Chromosome 19"/>
</dbReference>
<feature type="compositionally biased region" description="Polar residues" evidence="1">
    <location>
        <begin position="383"/>
        <end position="392"/>
    </location>
</feature>
<comment type="caution">
    <text evidence="2">The sequence shown here is derived from an EMBL/GenBank/DDBJ whole genome shotgun (WGS) entry which is preliminary data.</text>
</comment>
<sequence>MGHHRNSVGNIFWAAEHWRRVFPRATVTADGKPEKQRGLERLLLLFLSSPAVKICFFDLIFCRSVRPSSDQLCPGSASTSGGAVGVAAVAWVPWWPVRPLVCGEEKNGEEGRGCCRLWRRKEISEDGGVAAGLFLQRGRELGGFVFAQGRKAFGWQEVEQGKGKVDRNGGLPMLSGLCGEELGYSTVRVCSEGESEMGVSGAKNQSGEGAVRFWRRRERICVASGEMTGRLKKKKNARLGACLGFWFWEKKRRKEKIQQGLGIVGLCPLFLGPVENGSNPTQRSRPAPGLKFFEPPAVAPSRPRPLPLSCPKHHSLRLYPVGPINTEAPLSAASSSLIHSAATHSLSSGAPSNTERRPSSGVSSSHRRRPLHQPQQRRLQLATDPSSPSANRRSALHDSLHLGGTPLSHQHPWTTIARSVAAILTAGREWRKRRSRDRPTWFLVFFRRRVNPRAASGAWGDAPPLSSCPEDAPSTVPAGCRSPSLQFLEF</sequence>
<protein>
    <submittedName>
        <fullName evidence="2">Uncharacterized protein</fullName>
    </submittedName>
</protein>
<feature type="region of interest" description="Disordered" evidence="1">
    <location>
        <begin position="456"/>
        <end position="478"/>
    </location>
</feature>
<accession>A0AAD6L7P9</accession>